<evidence type="ECO:0000313" key="5">
    <source>
        <dbReference type="EMBL" id="KIW21901.1"/>
    </source>
</evidence>
<keyword evidence="3" id="KW-0560">Oxidoreductase</keyword>
<feature type="non-terminal residue" evidence="5">
    <location>
        <position position="190"/>
    </location>
</feature>
<dbReference type="STRING" id="569365.A0A0D1Z2N6"/>
<name>A0A0D1Z2N6_9EURO</name>
<dbReference type="GO" id="GO:0016705">
    <property type="term" value="F:oxidoreductase activity, acting on paired donors, with incorporation or reduction of molecular oxygen"/>
    <property type="evidence" value="ECO:0007669"/>
    <property type="project" value="InterPro"/>
</dbReference>
<evidence type="ECO:0000313" key="6">
    <source>
        <dbReference type="Proteomes" id="UP000054466"/>
    </source>
</evidence>
<dbReference type="InterPro" id="IPR050121">
    <property type="entry name" value="Cytochrome_P450_monoxygenase"/>
</dbReference>
<organism evidence="5 6">
    <name type="scientific">Cladophialophora immunda</name>
    <dbReference type="NCBI Taxonomy" id="569365"/>
    <lineage>
        <taxon>Eukaryota</taxon>
        <taxon>Fungi</taxon>
        <taxon>Dikarya</taxon>
        <taxon>Ascomycota</taxon>
        <taxon>Pezizomycotina</taxon>
        <taxon>Eurotiomycetes</taxon>
        <taxon>Chaetothyriomycetidae</taxon>
        <taxon>Chaetothyriales</taxon>
        <taxon>Herpotrichiellaceae</taxon>
        <taxon>Cladophialophora</taxon>
    </lineage>
</organism>
<dbReference type="GO" id="GO:0020037">
    <property type="term" value="F:heme binding"/>
    <property type="evidence" value="ECO:0007669"/>
    <property type="project" value="InterPro"/>
</dbReference>
<dbReference type="Proteomes" id="UP000054466">
    <property type="component" value="Unassembled WGS sequence"/>
</dbReference>
<dbReference type="EMBL" id="KN847104">
    <property type="protein sequence ID" value="KIW21901.1"/>
    <property type="molecule type" value="Genomic_DNA"/>
</dbReference>
<evidence type="ECO:0000256" key="3">
    <source>
        <dbReference type="ARBA" id="ARBA00023002"/>
    </source>
</evidence>
<dbReference type="VEuPathDB" id="FungiDB:PV07_12691"/>
<dbReference type="PANTHER" id="PTHR24305">
    <property type="entry name" value="CYTOCHROME P450"/>
    <property type="match status" value="1"/>
</dbReference>
<dbReference type="GO" id="GO:0005506">
    <property type="term" value="F:iron ion binding"/>
    <property type="evidence" value="ECO:0007669"/>
    <property type="project" value="InterPro"/>
</dbReference>
<evidence type="ECO:0000256" key="1">
    <source>
        <dbReference type="ARBA" id="ARBA00001971"/>
    </source>
</evidence>
<gene>
    <name evidence="5" type="ORF">PV07_12691</name>
</gene>
<sequence length="190" mass="21596">MAVLKDTVRDLVEQYWATLLLGFVALHLLVNKYGRGLNSIPGPFLAGFSNVWRVLDTLCSNPAETQIRLHRQLNSHFVRIGPRVVSISDPTLIPIIYGFHCPFPKTRLYSIVELWYGGECVPGLFETSDEDHHARIRKPIAGAYGMTATMDFEPAVDSTTEIFVSRLDRFTLSGEPFDLEVWLYRYAFDV</sequence>
<evidence type="ECO:0000256" key="2">
    <source>
        <dbReference type="ARBA" id="ARBA00022723"/>
    </source>
</evidence>
<dbReference type="AlphaFoldDB" id="A0A0D1Z2N6"/>
<dbReference type="SUPFAM" id="SSF48264">
    <property type="entry name" value="Cytochrome P450"/>
    <property type="match status" value="1"/>
</dbReference>
<dbReference type="PANTHER" id="PTHR24305:SF235">
    <property type="entry name" value="CYTOCHROME P450 MONOOXYGENASE APDB-RELATED"/>
    <property type="match status" value="1"/>
</dbReference>
<dbReference type="Gene3D" id="1.10.630.10">
    <property type="entry name" value="Cytochrome P450"/>
    <property type="match status" value="1"/>
</dbReference>
<dbReference type="OrthoDB" id="3934656at2759"/>
<dbReference type="RefSeq" id="XP_016242117.1">
    <property type="nucleotide sequence ID" value="XM_016400241.1"/>
</dbReference>
<dbReference type="GeneID" id="27351885"/>
<protein>
    <recommendedName>
        <fullName evidence="7">Cytochrome P450</fullName>
    </recommendedName>
</protein>
<reference evidence="5 6" key="1">
    <citation type="submission" date="2015-01" db="EMBL/GenBank/DDBJ databases">
        <title>The Genome Sequence of Cladophialophora immunda CBS83496.</title>
        <authorList>
            <consortium name="The Broad Institute Genomics Platform"/>
            <person name="Cuomo C."/>
            <person name="de Hoog S."/>
            <person name="Gorbushina A."/>
            <person name="Stielow B."/>
            <person name="Teixiera M."/>
            <person name="Abouelleil A."/>
            <person name="Chapman S.B."/>
            <person name="Priest M."/>
            <person name="Young S.K."/>
            <person name="Wortman J."/>
            <person name="Nusbaum C."/>
            <person name="Birren B."/>
        </authorList>
    </citation>
    <scope>NUCLEOTIDE SEQUENCE [LARGE SCALE GENOMIC DNA]</scope>
    <source>
        <strain evidence="5 6">CBS 83496</strain>
    </source>
</reference>
<proteinExistence type="predicted"/>
<dbReference type="HOGENOM" id="CLU_095746_1_1_1"/>
<evidence type="ECO:0008006" key="7">
    <source>
        <dbReference type="Google" id="ProtNLM"/>
    </source>
</evidence>
<keyword evidence="4" id="KW-0408">Iron</keyword>
<keyword evidence="2" id="KW-0479">Metal-binding</keyword>
<keyword evidence="6" id="KW-1185">Reference proteome</keyword>
<dbReference type="GO" id="GO:0004497">
    <property type="term" value="F:monooxygenase activity"/>
    <property type="evidence" value="ECO:0007669"/>
    <property type="project" value="InterPro"/>
</dbReference>
<accession>A0A0D1Z2N6</accession>
<dbReference type="InterPro" id="IPR036396">
    <property type="entry name" value="Cyt_P450_sf"/>
</dbReference>
<dbReference type="GO" id="GO:0044550">
    <property type="term" value="P:secondary metabolite biosynthetic process"/>
    <property type="evidence" value="ECO:0007669"/>
    <property type="project" value="UniProtKB-ARBA"/>
</dbReference>
<comment type="cofactor">
    <cofactor evidence="1">
        <name>heme</name>
        <dbReference type="ChEBI" id="CHEBI:30413"/>
    </cofactor>
</comment>
<evidence type="ECO:0000256" key="4">
    <source>
        <dbReference type="ARBA" id="ARBA00023004"/>
    </source>
</evidence>